<dbReference type="OrthoDB" id="2795833at2759"/>
<accession>A0A2G8S6E4</accession>
<dbReference type="SUPFAM" id="SSF56672">
    <property type="entry name" value="DNA/RNA polymerases"/>
    <property type="match status" value="1"/>
</dbReference>
<dbReference type="InterPro" id="IPR013103">
    <property type="entry name" value="RVT_2"/>
</dbReference>
<organism evidence="2 3">
    <name type="scientific">Ganoderma sinense ZZ0214-1</name>
    <dbReference type="NCBI Taxonomy" id="1077348"/>
    <lineage>
        <taxon>Eukaryota</taxon>
        <taxon>Fungi</taxon>
        <taxon>Dikarya</taxon>
        <taxon>Basidiomycota</taxon>
        <taxon>Agaricomycotina</taxon>
        <taxon>Agaricomycetes</taxon>
        <taxon>Polyporales</taxon>
        <taxon>Polyporaceae</taxon>
        <taxon>Ganoderma</taxon>
    </lineage>
</organism>
<dbReference type="InterPro" id="IPR043502">
    <property type="entry name" value="DNA/RNA_pol_sf"/>
</dbReference>
<dbReference type="PANTHER" id="PTHR11439">
    <property type="entry name" value="GAG-POL-RELATED RETROTRANSPOSON"/>
    <property type="match status" value="1"/>
</dbReference>
<feature type="domain" description="Reverse transcriptase Ty1/copia-type" evidence="1">
    <location>
        <begin position="2"/>
        <end position="165"/>
    </location>
</feature>
<dbReference type="Proteomes" id="UP000230002">
    <property type="component" value="Unassembled WGS sequence"/>
</dbReference>
<evidence type="ECO:0000259" key="1">
    <source>
        <dbReference type="Pfam" id="PF07727"/>
    </source>
</evidence>
<dbReference type="Pfam" id="PF07727">
    <property type="entry name" value="RVT_2"/>
    <property type="match status" value="1"/>
</dbReference>
<keyword evidence="3" id="KW-1185">Reference proteome</keyword>
<reference evidence="2 3" key="1">
    <citation type="journal article" date="2015" name="Sci. Rep.">
        <title>Chromosome-level genome map provides insights into diverse defense mechanisms in the medicinal fungus Ganoderma sinense.</title>
        <authorList>
            <person name="Zhu Y."/>
            <person name="Xu J."/>
            <person name="Sun C."/>
            <person name="Zhou S."/>
            <person name="Xu H."/>
            <person name="Nelson D.R."/>
            <person name="Qian J."/>
            <person name="Song J."/>
            <person name="Luo H."/>
            <person name="Xiang L."/>
            <person name="Li Y."/>
            <person name="Xu Z."/>
            <person name="Ji A."/>
            <person name="Wang L."/>
            <person name="Lu S."/>
            <person name="Hayward A."/>
            <person name="Sun W."/>
            <person name="Li X."/>
            <person name="Schwartz D.C."/>
            <person name="Wang Y."/>
            <person name="Chen S."/>
        </authorList>
    </citation>
    <scope>NUCLEOTIDE SEQUENCE [LARGE SCALE GENOMIC DNA]</scope>
    <source>
        <strain evidence="2 3">ZZ0214-1</strain>
    </source>
</reference>
<sequence length="406" mass="45717">MKSAYLNGEFEENEVIYMSLPPGVKLTDDKSLALRLVRLLYGLRQSARHWHKKLRRVLEDLLRMSQCDVDQAVSFRVEGTDLIVIVCHVDDLTVAASSMVLILEVKAKLREVFEISDEGEIHWILGFAVERDRAARTLSLSQTSYIESILHRYGFDELKPISTPMDLHNLLTSAQSPQTTAEIARMRDIPYREAVGSLMYASLGTRPDITYAVSILSRFSENPGLAHWDAVKRVFRYLAGTKLLKLMYGAKTVDLVGYTDADGSMHEDRKAISGYAFLIDGGAVSWSSKKQELISLSTTESEYVTVTHAAKEALWLRSLIGQIFAPLLSSTPLLSDNLSAIALARDNQYHARTKHIDIHFHFIRWIIEDKKIHLVYCPTEDQVADVLTKALPSPKVKHFAMALGLQ</sequence>
<dbReference type="PANTHER" id="PTHR11439:SF463">
    <property type="entry name" value="REVERSE TRANSCRIPTASE TY1_COPIA-TYPE DOMAIN-CONTAINING PROTEIN"/>
    <property type="match status" value="1"/>
</dbReference>
<name>A0A2G8S6E4_9APHY</name>
<comment type="caution">
    <text evidence="2">The sequence shown here is derived from an EMBL/GenBank/DDBJ whole genome shotgun (WGS) entry which is preliminary data.</text>
</comment>
<dbReference type="EMBL" id="AYKW01000023">
    <property type="protein sequence ID" value="PIL29346.1"/>
    <property type="molecule type" value="Genomic_DNA"/>
</dbReference>
<dbReference type="AlphaFoldDB" id="A0A2G8S6E4"/>
<dbReference type="STRING" id="1077348.A0A2G8S6E4"/>
<evidence type="ECO:0000313" key="2">
    <source>
        <dbReference type="EMBL" id="PIL29346.1"/>
    </source>
</evidence>
<gene>
    <name evidence="2" type="ORF">GSI_09397</name>
</gene>
<proteinExistence type="predicted"/>
<dbReference type="CDD" id="cd09272">
    <property type="entry name" value="RNase_HI_RT_Ty1"/>
    <property type="match status" value="1"/>
</dbReference>
<protein>
    <recommendedName>
        <fullName evidence="1">Reverse transcriptase Ty1/copia-type domain-containing protein</fullName>
    </recommendedName>
</protein>
<evidence type="ECO:0000313" key="3">
    <source>
        <dbReference type="Proteomes" id="UP000230002"/>
    </source>
</evidence>